<dbReference type="Gene3D" id="2.60.40.2880">
    <property type="entry name" value="MmpS1-5, C-terminal soluble domain"/>
    <property type="match status" value="1"/>
</dbReference>
<dbReference type="InterPro" id="IPR008693">
    <property type="entry name" value="MmpS"/>
</dbReference>
<dbReference type="EMBL" id="PDKV01000003">
    <property type="protein sequence ID" value="PIB80338.1"/>
    <property type="molecule type" value="Genomic_DNA"/>
</dbReference>
<reference evidence="10 12" key="2">
    <citation type="journal article" date="2017" name="Infect. Genet. Evol.">
        <title>The new phylogeny of the genus Mycobacterium: The old and the news.</title>
        <authorList>
            <person name="Tortoli E."/>
            <person name="Fedrizzi T."/>
            <person name="Meehan C.J."/>
            <person name="Trovato A."/>
            <person name="Grottola A."/>
            <person name="Giacobazzi E."/>
            <person name="Serpini G.F."/>
            <person name="Tagliazucchi S."/>
            <person name="Fabio A."/>
            <person name="Bettua C."/>
            <person name="Bertorelli R."/>
            <person name="Frascaro F."/>
            <person name="De Sanctis V."/>
            <person name="Pecorari M."/>
            <person name="Jousson O."/>
            <person name="Segata N."/>
            <person name="Cirillo D.M."/>
        </authorList>
    </citation>
    <scope>NUCLEOTIDE SEQUENCE [LARGE SCALE GENOMIC DNA]</scope>
    <source>
        <strain evidence="10 12">NCTC 12882</strain>
    </source>
</reference>
<dbReference type="GO" id="GO:0005886">
    <property type="term" value="C:plasma membrane"/>
    <property type="evidence" value="ECO:0007669"/>
    <property type="project" value="UniProtKB-SubCell"/>
</dbReference>
<evidence type="ECO:0000313" key="10">
    <source>
        <dbReference type="EMBL" id="PIB80338.1"/>
    </source>
</evidence>
<organism evidence="9 11">
    <name type="scientific">Mycobacterium celatum</name>
    <dbReference type="NCBI Taxonomy" id="28045"/>
    <lineage>
        <taxon>Bacteria</taxon>
        <taxon>Bacillati</taxon>
        <taxon>Actinomycetota</taxon>
        <taxon>Actinomycetes</taxon>
        <taxon>Mycobacteriales</taxon>
        <taxon>Mycobacteriaceae</taxon>
        <taxon>Mycobacterium</taxon>
    </lineage>
</organism>
<dbReference type="Proteomes" id="UP000230971">
    <property type="component" value="Unassembled WGS sequence"/>
</dbReference>
<evidence type="ECO:0000256" key="3">
    <source>
        <dbReference type="ARBA" id="ARBA00022475"/>
    </source>
</evidence>
<keyword evidence="3" id="KW-1003">Cell membrane</keyword>
<dbReference type="RefSeq" id="WP_062538431.1">
    <property type="nucleotide sequence ID" value="NZ_BBUN01000025.1"/>
</dbReference>
<evidence type="ECO:0000256" key="7">
    <source>
        <dbReference type="SAM" id="MobiDB-lite"/>
    </source>
</evidence>
<gene>
    <name evidence="9" type="ORF">AWB95_09960</name>
    <name evidence="10" type="ORF">CQY23_03905</name>
</gene>
<dbReference type="InterPro" id="IPR038468">
    <property type="entry name" value="MmpS_C"/>
</dbReference>
<reference evidence="9 11" key="1">
    <citation type="submission" date="2016-01" db="EMBL/GenBank/DDBJ databases">
        <title>The new phylogeny of the genus Mycobacterium.</title>
        <authorList>
            <person name="Tarcisio F."/>
            <person name="Conor M."/>
            <person name="Antonella G."/>
            <person name="Elisabetta G."/>
            <person name="Giulia F.S."/>
            <person name="Sara T."/>
            <person name="Anna F."/>
            <person name="Clotilde B."/>
            <person name="Roberto B."/>
            <person name="Veronica D.S."/>
            <person name="Fabio R."/>
            <person name="Monica P."/>
            <person name="Olivier J."/>
            <person name="Enrico T."/>
            <person name="Nicola S."/>
        </authorList>
    </citation>
    <scope>NUCLEOTIDE SEQUENCE [LARGE SCALE GENOMIC DNA]</scope>
    <source>
        <strain evidence="9 11">DSM 44243</strain>
    </source>
</reference>
<dbReference type="OrthoDB" id="4753136at2"/>
<evidence type="ECO:0000256" key="8">
    <source>
        <dbReference type="SAM" id="Phobius"/>
    </source>
</evidence>
<dbReference type="AlphaFoldDB" id="A0A1X1RS90"/>
<feature type="transmembrane region" description="Helical" evidence="8">
    <location>
        <begin position="90"/>
        <end position="112"/>
    </location>
</feature>
<comment type="similarity">
    <text evidence="2">Belongs to the MmpS family.</text>
</comment>
<feature type="region of interest" description="Disordered" evidence="7">
    <location>
        <begin position="124"/>
        <end position="166"/>
    </location>
</feature>
<evidence type="ECO:0000256" key="1">
    <source>
        <dbReference type="ARBA" id="ARBA00004236"/>
    </source>
</evidence>
<comment type="caution">
    <text evidence="9">The sequence shown here is derived from an EMBL/GenBank/DDBJ whole genome shotgun (WGS) entry which is preliminary data.</text>
</comment>
<keyword evidence="11" id="KW-1185">Reference proteome</keyword>
<proteinExistence type="inferred from homology"/>
<name>A0A1X1RS90_MYCCE</name>
<feature type="compositionally biased region" description="Basic and acidic residues" evidence="7">
    <location>
        <begin position="1"/>
        <end position="11"/>
    </location>
</feature>
<keyword evidence="6 8" id="KW-0472">Membrane</keyword>
<dbReference type="Pfam" id="PF05423">
    <property type="entry name" value="Mycobact_memb"/>
    <property type="match status" value="1"/>
</dbReference>
<feature type="compositionally biased region" description="Low complexity" evidence="7">
    <location>
        <begin position="129"/>
        <end position="166"/>
    </location>
</feature>
<comment type="subcellular location">
    <subcellularLocation>
        <location evidence="1">Cell membrane</location>
    </subcellularLocation>
</comment>
<evidence type="ECO:0000256" key="6">
    <source>
        <dbReference type="ARBA" id="ARBA00023136"/>
    </source>
</evidence>
<evidence type="ECO:0000256" key="5">
    <source>
        <dbReference type="ARBA" id="ARBA00022989"/>
    </source>
</evidence>
<evidence type="ECO:0000256" key="2">
    <source>
        <dbReference type="ARBA" id="ARBA00007531"/>
    </source>
</evidence>
<sequence>MNDPRRSEYTRPARPGGEPTERLRQPYPPYSDPAYAGQPPYGPPPYQGLPPRPGPTETNPTEKLPQYWLQDQTPDQPTTPPAGRPRPPRWLWVAAAAAALLVAALVIALVIANGAARKQTTVAPLPAMPGSKTSGSAASPSTTTSAPGATTSTSEPPESSETTSAAGEEAVVYNVSGEGRAISITYVDTGGVMQTEFNVALPWSKQVSLPKSGDRKANVTIINIGNKVTCTVTVAGVQVREHTGSGLTVCDAPS</sequence>
<evidence type="ECO:0000313" key="12">
    <source>
        <dbReference type="Proteomes" id="UP000230971"/>
    </source>
</evidence>
<keyword evidence="4 8" id="KW-0812">Transmembrane</keyword>
<dbReference type="STRING" id="28045.AWB95_09960"/>
<dbReference type="EMBL" id="LQOM01000025">
    <property type="protein sequence ID" value="ORV14118.1"/>
    <property type="molecule type" value="Genomic_DNA"/>
</dbReference>
<evidence type="ECO:0000256" key="4">
    <source>
        <dbReference type="ARBA" id="ARBA00022692"/>
    </source>
</evidence>
<accession>A0A1X1RS90</accession>
<protein>
    <submittedName>
        <fullName evidence="9">Uncharacterized protein</fullName>
    </submittedName>
</protein>
<evidence type="ECO:0000313" key="11">
    <source>
        <dbReference type="Proteomes" id="UP000193907"/>
    </source>
</evidence>
<dbReference type="Proteomes" id="UP000193907">
    <property type="component" value="Unassembled WGS sequence"/>
</dbReference>
<keyword evidence="5 8" id="KW-1133">Transmembrane helix</keyword>
<feature type="compositionally biased region" description="Pro residues" evidence="7">
    <location>
        <begin position="40"/>
        <end position="54"/>
    </location>
</feature>
<feature type="region of interest" description="Disordered" evidence="7">
    <location>
        <begin position="1"/>
        <end position="86"/>
    </location>
</feature>
<evidence type="ECO:0000313" key="9">
    <source>
        <dbReference type="EMBL" id="ORV14118.1"/>
    </source>
</evidence>